<feature type="domain" description="ABC transporter" evidence="8">
    <location>
        <begin position="495"/>
        <end position="733"/>
    </location>
</feature>
<dbReference type="InterPro" id="IPR003593">
    <property type="entry name" value="AAA+_ATPase"/>
</dbReference>
<evidence type="ECO:0000313" key="10">
    <source>
        <dbReference type="Proteomes" id="UP001497644"/>
    </source>
</evidence>
<evidence type="ECO:0000256" key="7">
    <source>
        <dbReference type="SAM" id="Phobius"/>
    </source>
</evidence>
<accession>A0AAV2NQH0</accession>
<name>A0AAV2NQH0_9HYME</name>
<dbReference type="PROSITE" id="PS50893">
    <property type="entry name" value="ABC_TRANSPORTER_2"/>
    <property type="match status" value="2"/>
</dbReference>
<dbReference type="GO" id="GO:0016020">
    <property type="term" value="C:membrane"/>
    <property type="evidence" value="ECO:0007669"/>
    <property type="project" value="UniProtKB-SubCell"/>
</dbReference>
<keyword evidence="10" id="KW-1185">Reference proteome</keyword>
<keyword evidence="4" id="KW-0067">ATP-binding</keyword>
<dbReference type="CDD" id="cd03263">
    <property type="entry name" value="ABC_subfamily_A"/>
    <property type="match status" value="2"/>
</dbReference>
<dbReference type="Gene3D" id="3.40.50.300">
    <property type="entry name" value="P-loop containing nucleotide triphosphate hydrolases"/>
    <property type="match status" value="2"/>
</dbReference>
<dbReference type="PANTHER" id="PTHR19229">
    <property type="entry name" value="ATP-BINDING CASSETTE TRANSPORTER SUBFAMILY A ABCA"/>
    <property type="match status" value="1"/>
</dbReference>
<keyword evidence="6 7" id="KW-0472">Membrane</keyword>
<feature type="transmembrane region" description="Helical" evidence="7">
    <location>
        <begin position="1245"/>
        <end position="1262"/>
    </location>
</feature>
<keyword evidence="3" id="KW-0547">Nucleotide-binding</keyword>
<comment type="subcellular location">
    <subcellularLocation>
        <location evidence="1">Membrane</location>
        <topology evidence="1">Multi-pass membrane protein</topology>
    </subcellularLocation>
</comment>
<feature type="transmembrane region" description="Helical" evidence="7">
    <location>
        <begin position="1099"/>
        <end position="1120"/>
    </location>
</feature>
<feature type="transmembrane region" description="Helical" evidence="7">
    <location>
        <begin position="229"/>
        <end position="248"/>
    </location>
</feature>
<dbReference type="FunFam" id="3.40.50.300:FF:000933">
    <property type="entry name" value="ABC transporter A family member 7"/>
    <property type="match status" value="1"/>
</dbReference>
<evidence type="ECO:0000256" key="3">
    <source>
        <dbReference type="ARBA" id="ARBA00022741"/>
    </source>
</evidence>
<feature type="domain" description="ABC transporter" evidence="8">
    <location>
        <begin position="1341"/>
        <end position="1571"/>
    </location>
</feature>
<dbReference type="GO" id="GO:0005524">
    <property type="term" value="F:ATP binding"/>
    <property type="evidence" value="ECO:0007669"/>
    <property type="project" value="UniProtKB-KW"/>
</dbReference>
<dbReference type="InterPro" id="IPR027417">
    <property type="entry name" value="P-loop_NTPase"/>
</dbReference>
<dbReference type="Pfam" id="PF12698">
    <property type="entry name" value="ABC2_membrane_3"/>
    <property type="match status" value="1"/>
</dbReference>
<dbReference type="InterPro" id="IPR013525">
    <property type="entry name" value="ABC2_TM"/>
</dbReference>
<protein>
    <recommendedName>
        <fullName evidence="8">ABC transporter domain-containing protein</fullName>
    </recommendedName>
</protein>
<dbReference type="InterPro" id="IPR003439">
    <property type="entry name" value="ABC_transporter-like_ATP-bd"/>
</dbReference>
<feature type="transmembrane region" description="Helical" evidence="7">
    <location>
        <begin position="1170"/>
        <end position="1191"/>
    </location>
</feature>
<dbReference type="GO" id="GO:0005319">
    <property type="term" value="F:lipid transporter activity"/>
    <property type="evidence" value="ECO:0007669"/>
    <property type="project" value="TreeGrafter"/>
</dbReference>
<sequence length="1669" mass="189260">MTNGWKIFGLLLYKDLIVRMRHWRMILLLQALVPIGLFALLQAVRDFSAQSPIVINETTFYPIQSQDDLMEKLDNGLNNVYYLPKDPYTDKIMESARNCLGLLSENMKGFSNETEMIDYYVLSQAQNPILSVVAIVFEQYNKSTIKYKIRHSWKIPYDLYQTVLGEHLSTSPTMYFNMVPIVQVQMCVDEVLINQAAANSMSNIKMSIQRMPYPPYVKIDTADIILREIISTFAVMAFVIPLCMEANYAAKEKFIGINVLMAMNGVKLAYNLLSWLITGILFSTIYVVPIVILFQNTFSTNVEAYLEYGNAFIFWLVFTAHIGHLITFGMHIAAYFSKPRFVTTALCIIYTAALSFHEYLFRKEAFGIISYFGIIFPNILLYRFLEETNAHESKLIGIQWNNIFVPGHEEYGIVGSIGFIFLFSVLGAVIHFTLAVYINAVLPGKYGVRKDPLYFLKCMNKNKISLDEEVVEFDYDKEANEDFEPVLGCALTPGIQIRDLKKSYTTSWLRKSKVHALKGISVDFYKGQITALLGHNGAGKTTLMSILTGVTSETEGKVHINGKDIRKHLHSIRKDLGLCPQENMVFPDLNVFEQIEFFGLLKAKNKTMQEVRQDVYTLLRKLKLSEKKDFLPSKLSGGQQRRLCLGMALIGDASIIILDEPTSGMDPETRRDTWDIILKLRGEKTILISTHNMEEADILGDRIAIVHLGRLKSYGTAMFLKKHYGHGYIEVTLSTRSWCIPEKVISKFDSRTQQLCIDTEKIILNVPYTDSLPQSLDKVESQKKKLGVTGISVSLITLEQVFLKIVKNEDSGRHLNELFTAPLDKLTGSALCMQSILALLAKKFTYTKKNISILLMIIIFSILSVFLMALSYNLPNDSTDIVPLNLGMYRYPKALYSSDNEIIGQKYRDVIQYFGEAKRVADISVTNVLLNSSMRDIAEYRNNFVVSAEFNATENNTILANGFYSGIALHSVPLTMNLLSNTLIKAFAGDQYSILISRQQLPNMLVSSKIEPPEAQSLSRVLIFCSFFFPTVALFVVHPLQETATKVKQLQRMTGVTSLSYWGTMFIFDFLVYTVCVLLITLALYIMDIILDLRLYYRTEILCTILILQLFGINILLLVYIFSFMNKSRSTIITLLGLAPLGLAIIQYLLHEVIHNFDWLNPLHIIQKRIFRLIPYISLFHGQLSFFTIAVQNARCRRLPNSLQNIVCLIRGDVCCGMDCADGVCKKPLPYFKDFKDDLNFEESIVYLSVTPILYFAILIMLEEKLFSKLFTKMIGTKLKNEQEKMDDQVKKEKLAVALEINKINSQNVNVTKQEFKASDTTDGNNSELIQSPVSEDNSLFLVYELSKYYGKLMAVKEISFRVKPRECFGLLGVNGAGKSTTFRMLTGEELSDSGVMYLGRAEIHSNRKNYLSEMGYCPQTDALIPSMNAFDHLRLFARLRGIPRSNVELEVNKWINRLNLTACMAQPSGTYSGGNKRRLNIAMALIGNPTLVLLDEPTTGVDPAARRSLWNTLQACQAAGQAIILTSHSMEECEALCNRLVIMVRGELVCIGPSQELKQRFGAGYDIHIKLNPSRSNEDVENIKINIESTLTCDIRDDNLGLLAYHVTDCNTTWEKMYDTMKDLKQRYSCIEDYAVLSATLEQLFIQFARGVEMPRKSSNCITSHEEV</sequence>
<dbReference type="PANTHER" id="PTHR19229:SF250">
    <property type="entry name" value="ABC TRANSPORTER DOMAIN-CONTAINING PROTEIN-RELATED"/>
    <property type="match status" value="1"/>
</dbReference>
<proteinExistence type="predicted"/>
<evidence type="ECO:0000259" key="8">
    <source>
        <dbReference type="PROSITE" id="PS50893"/>
    </source>
</evidence>
<reference evidence="9" key="1">
    <citation type="submission" date="2024-04" db="EMBL/GenBank/DDBJ databases">
        <authorList>
            <consortium name="Molecular Ecology Group"/>
        </authorList>
    </citation>
    <scope>NUCLEOTIDE SEQUENCE</scope>
</reference>
<dbReference type="EMBL" id="OZ034826">
    <property type="protein sequence ID" value="CAL1681773.1"/>
    <property type="molecule type" value="Genomic_DNA"/>
</dbReference>
<feature type="transmembrane region" description="Helical" evidence="7">
    <location>
        <begin position="365"/>
        <end position="385"/>
    </location>
</feature>
<dbReference type="SMART" id="SM00382">
    <property type="entry name" value="AAA"/>
    <property type="match status" value="2"/>
</dbReference>
<evidence type="ECO:0000256" key="4">
    <source>
        <dbReference type="ARBA" id="ARBA00022840"/>
    </source>
</evidence>
<feature type="transmembrane region" description="Helical" evidence="7">
    <location>
        <begin position="853"/>
        <end position="874"/>
    </location>
</feature>
<dbReference type="Proteomes" id="UP001497644">
    <property type="component" value="Chromosome 3"/>
</dbReference>
<evidence type="ECO:0000313" key="9">
    <source>
        <dbReference type="EMBL" id="CAL1681773.1"/>
    </source>
</evidence>
<evidence type="ECO:0000256" key="6">
    <source>
        <dbReference type="ARBA" id="ARBA00023136"/>
    </source>
</evidence>
<dbReference type="InterPro" id="IPR026082">
    <property type="entry name" value="ABCA"/>
</dbReference>
<dbReference type="SUPFAM" id="SSF52540">
    <property type="entry name" value="P-loop containing nucleoside triphosphate hydrolases"/>
    <property type="match status" value="2"/>
</dbReference>
<feature type="transmembrane region" description="Helical" evidence="7">
    <location>
        <begin position="413"/>
        <end position="440"/>
    </location>
</feature>
<evidence type="ECO:0000256" key="2">
    <source>
        <dbReference type="ARBA" id="ARBA00022692"/>
    </source>
</evidence>
<dbReference type="FunFam" id="3.40.50.300:FF:002470">
    <property type="entry name" value="ABC transporter, putative"/>
    <property type="match status" value="1"/>
</dbReference>
<gene>
    <name evidence="9" type="ORF">LPLAT_LOCUS7719</name>
</gene>
<dbReference type="GO" id="GO:0016887">
    <property type="term" value="F:ATP hydrolysis activity"/>
    <property type="evidence" value="ECO:0007669"/>
    <property type="project" value="InterPro"/>
</dbReference>
<evidence type="ECO:0000256" key="1">
    <source>
        <dbReference type="ARBA" id="ARBA00004141"/>
    </source>
</evidence>
<dbReference type="Pfam" id="PF00005">
    <property type="entry name" value="ABC_tran"/>
    <property type="match status" value="2"/>
</dbReference>
<keyword evidence="5 7" id="KW-1133">Transmembrane helix</keyword>
<dbReference type="InterPro" id="IPR017871">
    <property type="entry name" value="ABC_transporter-like_CS"/>
</dbReference>
<evidence type="ECO:0000256" key="5">
    <source>
        <dbReference type="ARBA" id="ARBA00022989"/>
    </source>
</evidence>
<keyword evidence="2 7" id="KW-0812">Transmembrane</keyword>
<dbReference type="PROSITE" id="PS00211">
    <property type="entry name" value="ABC_TRANSPORTER_1"/>
    <property type="match status" value="2"/>
</dbReference>
<feature type="transmembrane region" description="Helical" evidence="7">
    <location>
        <begin position="1061"/>
        <end position="1087"/>
    </location>
</feature>
<feature type="transmembrane region" description="Helical" evidence="7">
    <location>
        <begin position="1021"/>
        <end position="1040"/>
    </location>
</feature>
<feature type="transmembrane region" description="Helical" evidence="7">
    <location>
        <begin position="268"/>
        <end position="292"/>
    </location>
</feature>
<feature type="transmembrane region" description="Helical" evidence="7">
    <location>
        <begin position="312"/>
        <end position="336"/>
    </location>
</feature>
<feature type="transmembrane region" description="Helical" evidence="7">
    <location>
        <begin position="1132"/>
        <end position="1150"/>
    </location>
</feature>
<dbReference type="GO" id="GO:0140359">
    <property type="term" value="F:ABC-type transporter activity"/>
    <property type="evidence" value="ECO:0007669"/>
    <property type="project" value="InterPro"/>
</dbReference>
<organism evidence="9 10">
    <name type="scientific">Lasius platythorax</name>
    <dbReference type="NCBI Taxonomy" id="488582"/>
    <lineage>
        <taxon>Eukaryota</taxon>
        <taxon>Metazoa</taxon>
        <taxon>Ecdysozoa</taxon>
        <taxon>Arthropoda</taxon>
        <taxon>Hexapoda</taxon>
        <taxon>Insecta</taxon>
        <taxon>Pterygota</taxon>
        <taxon>Neoptera</taxon>
        <taxon>Endopterygota</taxon>
        <taxon>Hymenoptera</taxon>
        <taxon>Apocrita</taxon>
        <taxon>Aculeata</taxon>
        <taxon>Formicoidea</taxon>
        <taxon>Formicidae</taxon>
        <taxon>Formicinae</taxon>
        <taxon>Lasius</taxon>
        <taxon>Lasius</taxon>
    </lineage>
</organism>